<organism evidence="2 3">
    <name type="scientific">Aspergillus chevalieri</name>
    <name type="common">Eurotium chevalieri</name>
    <dbReference type="NCBI Taxonomy" id="182096"/>
    <lineage>
        <taxon>Eukaryota</taxon>
        <taxon>Fungi</taxon>
        <taxon>Dikarya</taxon>
        <taxon>Ascomycota</taxon>
        <taxon>Pezizomycotina</taxon>
        <taxon>Eurotiomycetes</taxon>
        <taxon>Eurotiomycetidae</taxon>
        <taxon>Eurotiales</taxon>
        <taxon>Aspergillaceae</taxon>
        <taxon>Aspergillus</taxon>
        <taxon>Aspergillus subgen. Aspergillus</taxon>
    </lineage>
</organism>
<dbReference type="KEGG" id="ache:ACHE_11837A"/>
<gene>
    <name evidence="2" type="ORF">ACHE_11837A</name>
</gene>
<evidence type="ECO:0000313" key="2">
    <source>
        <dbReference type="EMBL" id="BCR84435.1"/>
    </source>
</evidence>
<proteinExistence type="predicted"/>
<dbReference type="GeneID" id="66978794"/>
<sequence length="127" mass="13865">MIKPTQRQAPRSLLHKIPNTQISNNKVQLLAAILHTTNAKLDYDAIAKYMGPECTKVAVTIRINRLKKQVKDASKAVSSSAPVTPAKRKKNGKAGSKGKIGGVKKRPAKKAKTEEDEEETMETEESG</sequence>
<feature type="compositionally biased region" description="Low complexity" evidence="1">
    <location>
        <begin position="75"/>
        <end position="85"/>
    </location>
</feature>
<feature type="region of interest" description="Disordered" evidence="1">
    <location>
        <begin position="71"/>
        <end position="127"/>
    </location>
</feature>
<accession>A0A7R7VGS3</accession>
<evidence type="ECO:0000256" key="1">
    <source>
        <dbReference type="SAM" id="MobiDB-lite"/>
    </source>
</evidence>
<name>A0A7R7VGS3_ASPCH</name>
<evidence type="ECO:0000313" key="3">
    <source>
        <dbReference type="Proteomes" id="UP000637239"/>
    </source>
</evidence>
<dbReference type="AlphaFoldDB" id="A0A7R7VGS3"/>
<feature type="compositionally biased region" description="Acidic residues" evidence="1">
    <location>
        <begin position="114"/>
        <end position="127"/>
    </location>
</feature>
<protein>
    <submittedName>
        <fullName evidence="2">Uncharacterized protein</fullName>
    </submittedName>
</protein>
<dbReference type="Proteomes" id="UP000637239">
    <property type="component" value="Chromosome 1"/>
</dbReference>
<reference evidence="2" key="1">
    <citation type="submission" date="2021-01" db="EMBL/GenBank/DDBJ databases">
        <authorList>
            <consortium name="Aspergillus chevalieri M1 genome sequencing consortium"/>
            <person name="Kazuki M."/>
            <person name="Futagami T."/>
        </authorList>
    </citation>
    <scope>NUCLEOTIDE SEQUENCE</scope>
    <source>
        <strain evidence="2">M1</strain>
    </source>
</reference>
<dbReference type="EMBL" id="AP024416">
    <property type="protein sequence ID" value="BCR84435.1"/>
    <property type="molecule type" value="Genomic_DNA"/>
</dbReference>
<reference evidence="2" key="2">
    <citation type="submission" date="2021-02" db="EMBL/GenBank/DDBJ databases">
        <title>Aspergillus chevalieri M1 genome sequence.</title>
        <authorList>
            <person name="Kadooka C."/>
            <person name="Mori K."/>
            <person name="Futagami T."/>
        </authorList>
    </citation>
    <scope>NUCLEOTIDE SEQUENCE</scope>
    <source>
        <strain evidence="2">M1</strain>
    </source>
</reference>
<dbReference type="RefSeq" id="XP_043132957.1">
    <property type="nucleotide sequence ID" value="XM_043276450.1"/>
</dbReference>
<keyword evidence="3" id="KW-1185">Reference proteome</keyword>